<proteinExistence type="predicted"/>
<gene>
    <name evidence="1" type="ORF">HPB50_000408</name>
</gene>
<accession>A0ACB7SL01</accession>
<name>A0ACB7SL01_HYAAI</name>
<dbReference type="Proteomes" id="UP000821845">
    <property type="component" value="Chromosome 3"/>
</dbReference>
<comment type="caution">
    <text evidence="1">The sequence shown here is derived from an EMBL/GenBank/DDBJ whole genome shotgun (WGS) entry which is preliminary data.</text>
</comment>
<protein>
    <submittedName>
        <fullName evidence="1">Uncharacterized protein</fullName>
    </submittedName>
</protein>
<sequence length="178" mass="20204">MRLLANQVKASMPTQSVTSKGKTQTAPSSPSLSSACASCVSQYDDDFFKQLEMTDNASRLEDVLRDLTKRGFGLQVFTKAVTSAKQIHHDMDPQARMERVRNVYQRVKISFEAERQRRDKLETQIASAPDEATRQELRPAFEQSEQRLKGLNLILLYYASGLKCIYEEHEDASEHSEA</sequence>
<evidence type="ECO:0000313" key="1">
    <source>
        <dbReference type="EMBL" id="KAH6934737.1"/>
    </source>
</evidence>
<keyword evidence="2" id="KW-1185">Reference proteome</keyword>
<reference evidence="1" key="1">
    <citation type="submission" date="2020-05" db="EMBL/GenBank/DDBJ databases">
        <title>Large-scale comparative analyses of tick genomes elucidate their genetic diversity and vector capacities.</title>
        <authorList>
            <person name="Jia N."/>
            <person name="Wang J."/>
            <person name="Shi W."/>
            <person name="Du L."/>
            <person name="Sun Y."/>
            <person name="Zhan W."/>
            <person name="Jiang J."/>
            <person name="Wang Q."/>
            <person name="Zhang B."/>
            <person name="Ji P."/>
            <person name="Sakyi L.B."/>
            <person name="Cui X."/>
            <person name="Yuan T."/>
            <person name="Jiang B."/>
            <person name="Yang W."/>
            <person name="Lam T.T.-Y."/>
            <person name="Chang Q."/>
            <person name="Ding S."/>
            <person name="Wang X."/>
            <person name="Zhu J."/>
            <person name="Ruan X."/>
            <person name="Zhao L."/>
            <person name="Wei J."/>
            <person name="Que T."/>
            <person name="Du C."/>
            <person name="Cheng J."/>
            <person name="Dai P."/>
            <person name="Han X."/>
            <person name="Huang E."/>
            <person name="Gao Y."/>
            <person name="Liu J."/>
            <person name="Shao H."/>
            <person name="Ye R."/>
            <person name="Li L."/>
            <person name="Wei W."/>
            <person name="Wang X."/>
            <person name="Wang C."/>
            <person name="Yang T."/>
            <person name="Huo Q."/>
            <person name="Li W."/>
            <person name="Guo W."/>
            <person name="Chen H."/>
            <person name="Zhou L."/>
            <person name="Ni X."/>
            <person name="Tian J."/>
            <person name="Zhou Y."/>
            <person name="Sheng Y."/>
            <person name="Liu T."/>
            <person name="Pan Y."/>
            <person name="Xia L."/>
            <person name="Li J."/>
            <person name="Zhao F."/>
            <person name="Cao W."/>
        </authorList>
    </citation>
    <scope>NUCLEOTIDE SEQUENCE</scope>
    <source>
        <strain evidence="1">Hyas-2018</strain>
    </source>
</reference>
<organism evidence="1 2">
    <name type="scientific">Hyalomma asiaticum</name>
    <name type="common">Tick</name>
    <dbReference type="NCBI Taxonomy" id="266040"/>
    <lineage>
        <taxon>Eukaryota</taxon>
        <taxon>Metazoa</taxon>
        <taxon>Ecdysozoa</taxon>
        <taxon>Arthropoda</taxon>
        <taxon>Chelicerata</taxon>
        <taxon>Arachnida</taxon>
        <taxon>Acari</taxon>
        <taxon>Parasitiformes</taxon>
        <taxon>Ixodida</taxon>
        <taxon>Ixodoidea</taxon>
        <taxon>Ixodidae</taxon>
        <taxon>Hyalomminae</taxon>
        <taxon>Hyalomma</taxon>
    </lineage>
</organism>
<evidence type="ECO:0000313" key="2">
    <source>
        <dbReference type="Proteomes" id="UP000821845"/>
    </source>
</evidence>
<dbReference type="EMBL" id="CM023483">
    <property type="protein sequence ID" value="KAH6934737.1"/>
    <property type="molecule type" value="Genomic_DNA"/>
</dbReference>